<name>A0A644WHF3_9ZZZZ</name>
<accession>A0A644WHF3</accession>
<dbReference type="InterPro" id="IPR026989">
    <property type="entry name" value="TnpV"/>
</dbReference>
<gene>
    <name evidence="1" type="ORF">SDC9_49288</name>
</gene>
<proteinExistence type="predicted"/>
<organism evidence="1">
    <name type="scientific">bioreactor metagenome</name>
    <dbReference type="NCBI Taxonomy" id="1076179"/>
    <lineage>
        <taxon>unclassified sequences</taxon>
        <taxon>metagenomes</taxon>
        <taxon>ecological metagenomes</taxon>
    </lineage>
</organism>
<protein>
    <recommendedName>
        <fullName evidence="2">TnpV protein</fullName>
    </recommendedName>
</protein>
<dbReference type="AlphaFoldDB" id="A0A644WHF3"/>
<reference evidence="1" key="1">
    <citation type="submission" date="2019-08" db="EMBL/GenBank/DDBJ databases">
        <authorList>
            <person name="Kucharzyk K."/>
            <person name="Murdoch R.W."/>
            <person name="Higgins S."/>
            <person name="Loffler F."/>
        </authorList>
    </citation>
    <scope>NUCLEOTIDE SEQUENCE</scope>
</reference>
<dbReference type="Pfam" id="PF14198">
    <property type="entry name" value="TnpV"/>
    <property type="match status" value="1"/>
</dbReference>
<comment type="caution">
    <text evidence="1">The sequence shown here is derived from an EMBL/GenBank/DDBJ whole genome shotgun (WGS) entry which is preliminary data.</text>
</comment>
<sequence>MAKFEFEYTEIGGLLYPNIKIDGKSELDDLGKYGRLRLNYLHGQKPGMYRELLLTGKLLEHCMTIEKSAFEMAERIRTDYLKAHPMPEDDTMERIRLSELAQEIADECVFYDLISR</sequence>
<evidence type="ECO:0008006" key="2">
    <source>
        <dbReference type="Google" id="ProtNLM"/>
    </source>
</evidence>
<evidence type="ECO:0000313" key="1">
    <source>
        <dbReference type="EMBL" id="MPM03029.1"/>
    </source>
</evidence>
<dbReference type="EMBL" id="VSSQ01000918">
    <property type="protein sequence ID" value="MPM03029.1"/>
    <property type="molecule type" value="Genomic_DNA"/>
</dbReference>